<dbReference type="InterPro" id="IPR000515">
    <property type="entry name" value="MetI-like"/>
</dbReference>
<dbReference type="Pfam" id="PF00528">
    <property type="entry name" value="BPD_transp_1"/>
    <property type="match status" value="1"/>
</dbReference>
<evidence type="ECO:0000256" key="3">
    <source>
        <dbReference type="ARBA" id="ARBA00022989"/>
    </source>
</evidence>
<reference evidence="7 8" key="1">
    <citation type="submission" date="2018-01" db="EMBL/GenBank/DDBJ databases">
        <title>Draft genome sequences of clinical isolates and type strains of oral Veillonella including Veillonella infantum sp., nov.</title>
        <authorList>
            <person name="Mashima I."/>
            <person name="Liao Y.-C."/>
            <person name="Sabharwal A."/>
            <person name="Haase E.M."/>
            <person name="Nakazawa F."/>
            <person name="Scannapieco F.A."/>
        </authorList>
    </citation>
    <scope>NUCLEOTIDE SEQUENCE [LARGE SCALE GENOMIC DNA]</scope>
    <source>
        <strain evidence="7 8">JCM 15642</strain>
    </source>
</reference>
<feature type="domain" description="ABC transmembrane type-1" evidence="6">
    <location>
        <begin position="65"/>
        <end position="268"/>
    </location>
</feature>
<keyword evidence="8" id="KW-1185">Reference proteome</keyword>
<comment type="subcellular location">
    <subcellularLocation>
        <location evidence="5">Cell membrane</location>
        <topology evidence="5">Multi-pass membrane protein</topology>
    </subcellularLocation>
    <subcellularLocation>
        <location evidence="1">Membrane</location>
        <topology evidence="1">Multi-pass membrane protein</topology>
    </subcellularLocation>
</comment>
<gene>
    <name evidence="7" type="ORF">VRHSUH09_04250</name>
</gene>
<dbReference type="InterPro" id="IPR035906">
    <property type="entry name" value="MetI-like_sf"/>
</dbReference>
<feature type="transmembrane region" description="Helical" evidence="5">
    <location>
        <begin position="104"/>
        <end position="130"/>
    </location>
</feature>
<keyword evidence="5" id="KW-0813">Transport</keyword>
<name>A0ABX5C0P1_9FIRM</name>
<keyword evidence="2 5" id="KW-0812">Transmembrane</keyword>
<dbReference type="SUPFAM" id="SSF161098">
    <property type="entry name" value="MetI-like"/>
    <property type="match status" value="1"/>
</dbReference>
<feature type="transmembrane region" description="Helical" evidence="5">
    <location>
        <begin position="72"/>
        <end position="92"/>
    </location>
</feature>
<dbReference type="Gene3D" id="1.10.3720.10">
    <property type="entry name" value="MetI-like"/>
    <property type="match status" value="1"/>
</dbReference>
<feature type="transmembrane region" description="Helical" evidence="5">
    <location>
        <begin position="14"/>
        <end position="35"/>
    </location>
</feature>
<dbReference type="CDD" id="cd06261">
    <property type="entry name" value="TM_PBP2"/>
    <property type="match status" value="1"/>
</dbReference>
<proteinExistence type="inferred from homology"/>
<dbReference type="Proteomes" id="UP000238774">
    <property type="component" value="Unassembled WGS sequence"/>
</dbReference>
<evidence type="ECO:0000256" key="1">
    <source>
        <dbReference type="ARBA" id="ARBA00004141"/>
    </source>
</evidence>
<evidence type="ECO:0000256" key="5">
    <source>
        <dbReference type="RuleBase" id="RU363032"/>
    </source>
</evidence>
<organism evidence="7 8">
    <name type="scientific">Veillonella rogosae JCM 15642</name>
    <dbReference type="NCBI Taxonomy" id="1298595"/>
    <lineage>
        <taxon>Bacteria</taxon>
        <taxon>Bacillati</taxon>
        <taxon>Bacillota</taxon>
        <taxon>Negativicutes</taxon>
        <taxon>Veillonellales</taxon>
        <taxon>Veillonellaceae</taxon>
        <taxon>Veillonella</taxon>
    </lineage>
</organism>
<comment type="caution">
    <text evidence="7">The sequence shown here is derived from an EMBL/GenBank/DDBJ whole genome shotgun (WGS) entry which is preliminary data.</text>
</comment>
<accession>A0ABX5C0P1</accession>
<feature type="transmembrane region" description="Helical" evidence="5">
    <location>
        <begin position="193"/>
        <end position="213"/>
    </location>
</feature>
<dbReference type="PANTHER" id="PTHR43470:SF3">
    <property type="entry name" value="PHOSPHATE TRANSPORT SYSTEM PERMEASE PROTEIN PSTA-RELATED"/>
    <property type="match status" value="1"/>
</dbReference>
<evidence type="ECO:0000313" key="7">
    <source>
        <dbReference type="EMBL" id="PQL12832.1"/>
    </source>
</evidence>
<evidence type="ECO:0000259" key="6">
    <source>
        <dbReference type="PROSITE" id="PS50928"/>
    </source>
</evidence>
<keyword evidence="4 5" id="KW-0472">Membrane</keyword>
<sequence>MVIMKLSNLALATWAYGSLVLVMAILIAACSYIVYHGGPLITVDFLWLYPVGMPLGVEGGIFPAIIGSILEGLLTASMAAIVSVPCALYMVYGNISRWKSECFLFTLRCMSGLPSVLIGLFGYSVLILYLGIDKSLLSASITLTVMVIPFITLRLVKVFHEFPRETYEAALNMGLSPSYIWLHMVIPSAMRDGLSAIALGAAYAMGATAPIMYTGAVLYTRSIPNITDPFMALPYHLYILVNEGYSVDLAYATAFVLMVILLCINIICRYIGGRS</sequence>
<evidence type="ECO:0000256" key="4">
    <source>
        <dbReference type="ARBA" id="ARBA00023136"/>
    </source>
</evidence>
<dbReference type="PROSITE" id="PS50928">
    <property type="entry name" value="ABC_TM1"/>
    <property type="match status" value="1"/>
</dbReference>
<evidence type="ECO:0000313" key="8">
    <source>
        <dbReference type="Proteomes" id="UP000238774"/>
    </source>
</evidence>
<dbReference type="PROSITE" id="PS51257">
    <property type="entry name" value="PROKAR_LIPOPROTEIN"/>
    <property type="match status" value="1"/>
</dbReference>
<feature type="transmembrane region" description="Helical" evidence="5">
    <location>
        <begin position="249"/>
        <end position="272"/>
    </location>
</feature>
<feature type="transmembrane region" description="Helical" evidence="5">
    <location>
        <begin position="47"/>
        <end position="66"/>
    </location>
</feature>
<feature type="transmembrane region" description="Helical" evidence="5">
    <location>
        <begin position="136"/>
        <end position="156"/>
    </location>
</feature>
<dbReference type="PANTHER" id="PTHR43470">
    <property type="entry name" value="PHOSPHATE TRANSPORT SYSTEM PERMEASE PROTEIN PSTA-RELATED"/>
    <property type="match status" value="1"/>
</dbReference>
<protein>
    <submittedName>
        <fullName evidence="7">ABC transporter permease</fullName>
    </submittedName>
</protein>
<evidence type="ECO:0000256" key="2">
    <source>
        <dbReference type="ARBA" id="ARBA00022692"/>
    </source>
</evidence>
<comment type="similarity">
    <text evidence="5">Belongs to the binding-protein-dependent transport system permease family.</text>
</comment>
<dbReference type="EMBL" id="PPCX01000008">
    <property type="protein sequence ID" value="PQL12832.1"/>
    <property type="molecule type" value="Genomic_DNA"/>
</dbReference>
<keyword evidence="3 5" id="KW-1133">Transmembrane helix</keyword>